<dbReference type="PANTHER" id="PTHR19271:SF16">
    <property type="entry name" value="CYTOCHROME B"/>
    <property type="match status" value="1"/>
</dbReference>
<dbReference type="EC" id="1.10.2.2" evidence="3"/>
<dbReference type="GO" id="GO:0016491">
    <property type="term" value="F:oxidoreductase activity"/>
    <property type="evidence" value="ECO:0007669"/>
    <property type="project" value="UniProtKB-KW"/>
</dbReference>
<dbReference type="GO" id="GO:0009055">
    <property type="term" value="F:electron transfer activity"/>
    <property type="evidence" value="ECO:0007669"/>
    <property type="project" value="InterPro"/>
</dbReference>
<reference evidence="3" key="1">
    <citation type="submission" date="2018-06" db="EMBL/GenBank/DDBJ databases">
        <authorList>
            <person name="Zhirakovskaya E."/>
        </authorList>
    </citation>
    <scope>NUCLEOTIDE SEQUENCE</scope>
</reference>
<evidence type="ECO:0000259" key="2">
    <source>
        <dbReference type="PROSITE" id="PS51002"/>
    </source>
</evidence>
<feature type="transmembrane region" description="Helical" evidence="1">
    <location>
        <begin position="41"/>
        <end position="63"/>
    </location>
</feature>
<keyword evidence="1" id="KW-0472">Membrane</keyword>
<keyword evidence="1" id="KW-1133">Transmembrane helix</keyword>
<dbReference type="PROSITE" id="PS51002">
    <property type="entry name" value="CYTB_NTER"/>
    <property type="match status" value="1"/>
</dbReference>
<keyword evidence="1" id="KW-0812">Transmembrane</keyword>
<keyword evidence="3" id="KW-0560">Oxidoreductase</keyword>
<organism evidence="3">
    <name type="scientific">hydrothermal vent metagenome</name>
    <dbReference type="NCBI Taxonomy" id="652676"/>
    <lineage>
        <taxon>unclassified sequences</taxon>
        <taxon>metagenomes</taxon>
        <taxon>ecological metagenomes</taxon>
    </lineage>
</organism>
<gene>
    <name evidence="3" type="ORF">MNBD_GAMMA18-261</name>
</gene>
<proteinExistence type="predicted"/>
<dbReference type="EMBL" id="UOFP01000165">
    <property type="protein sequence ID" value="VAW86962.1"/>
    <property type="molecule type" value="Genomic_DNA"/>
</dbReference>
<feature type="non-terminal residue" evidence="3">
    <location>
        <position position="72"/>
    </location>
</feature>
<name>A0A3B0ZHP9_9ZZZZ</name>
<dbReference type="InterPro" id="IPR027387">
    <property type="entry name" value="Cytb/b6-like_sf"/>
</dbReference>
<dbReference type="Pfam" id="PF00033">
    <property type="entry name" value="Cytochrome_B"/>
    <property type="match status" value="1"/>
</dbReference>
<dbReference type="InterPro" id="IPR016174">
    <property type="entry name" value="Di-haem_cyt_TM"/>
</dbReference>
<dbReference type="AlphaFoldDB" id="A0A3B0ZHP9"/>
<dbReference type="SUPFAM" id="SSF81342">
    <property type="entry name" value="Transmembrane di-heme cytochromes"/>
    <property type="match status" value="1"/>
</dbReference>
<feature type="domain" description="Cytochrome b/b6 N-terminal region profile" evidence="2">
    <location>
        <begin position="12"/>
        <end position="72"/>
    </location>
</feature>
<evidence type="ECO:0000256" key="1">
    <source>
        <dbReference type="SAM" id="Phobius"/>
    </source>
</evidence>
<evidence type="ECO:0000313" key="3">
    <source>
        <dbReference type="EMBL" id="VAW86962.1"/>
    </source>
</evidence>
<dbReference type="InterPro" id="IPR005797">
    <property type="entry name" value="Cyt_b/b6_N"/>
</dbReference>
<dbReference type="Gene3D" id="1.20.810.10">
    <property type="entry name" value="Cytochrome Bc1 Complex, Chain C"/>
    <property type="match status" value="1"/>
</dbReference>
<protein>
    <submittedName>
        <fullName evidence="3">Ubiquinol-cytochrome C reductase, cytochrome B subunit</fullName>
        <ecNumber evidence="3">1.10.2.2</ecNumber>
    </submittedName>
</protein>
<sequence>MSNRLSDSILSLRDWMDARFPLTKLWEDNLTKYYAPKNFNFWYYFGSLALLVLVIQVVTGIFLTMNYKPTAE</sequence>
<dbReference type="GO" id="GO:0022904">
    <property type="term" value="P:respiratory electron transport chain"/>
    <property type="evidence" value="ECO:0007669"/>
    <property type="project" value="InterPro"/>
</dbReference>
<dbReference type="PANTHER" id="PTHR19271">
    <property type="entry name" value="CYTOCHROME B"/>
    <property type="match status" value="1"/>
</dbReference>
<dbReference type="GO" id="GO:0016020">
    <property type="term" value="C:membrane"/>
    <property type="evidence" value="ECO:0007669"/>
    <property type="project" value="InterPro"/>
</dbReference>
<accession>A0A3B0ZHP9</accession>